<evidence type="ECO:0000313" key="1">
    <source>
        <dbReference type="EMBL" id="KAG6399685.1"/>
    </source>
</evidence>
<comment type="caution">
    <text evidence="1">The sequence shown here is derived from an EMBL/GenBank/DDBJ whole genome shotgun (WGS) entry which is preliminary data.</text>
</comment>
<protein>
    <submittedName>
        <fullName evidence="1">Uncharacterized protein</fullName>
    </submittedName>
</protein>
<dbReference type="AlphaFoldDB" id="A0A8X8WRP1"/>
<dbReference type="Proteomes" id="UP000298416">
    <property type="component" value="Unassembled WGS sequence"/>
</dbReference>
<dbReference type="EMBL" id="PNBA02000015">
    <property type="protein sequence ID" value="KAG6399685.1"/>
    <property type="molecule type" value="Genomic_DNA"/>
</dbReference>
<dbReference type="PANTHER" id="PTHR33825:SF5">
    <property type="entry name" value="TRANSMEMBRANE PROTEIN"/>
    <property type="match status" value="1"/>
</dbReference>
<reference evidence="1" key="1">
    <citation type="submission" date="2018-01" db="EMBL/GenBank/DDBJ databases">
        <authorList>
            <person name="Mao J.F."/>
        </authorList>
    </citation>
    <scope>NUCLEOTIDE SEQUENCE</scope>
    <source>
        <strain evidence="1">Huo1</strain>
        <tissue evidence="1">Leaf</tissue>
    </source>
</reference>
<sequence>MLMDATREGLPDTMAVVRLSAMEISDLTMELNDNAKKNFISQIDNEIQRRPDFTWRKIDWHMETYVGKKGSEWDIGFSARSVKIPHILRGRYCYTMISSIYNNQRSPMLQLAHDWIEANMDKLLELNNKYTELFSRRKKK</sequence>
<accession>A0A8X8WRP1</accession>
<reference evidence="1" key="2">
    <citation type="submission" date="2020-08" db="EMBL/GenBank/DDBJ databases">
        <title>Plant Genome Project.</title>
        <authorList>
            <person name="Zhang R.-G."/>
        </authorList>
    </citation>
    <scope>NUCLEOTIDE SEQUENCE</scope>
    <source>
        <strain evidence="1">Huo1</strain>
        <tissue evidence="1">Leaf</tissue>
    </source>
</reference>
<dbReference type="PANTHER" id="PTHR33825">
    <property type="entry name" value="CHITINASE-LIKE PROTEIN"/>
    <property type="match status" value="1"/>
</dbReference>
<organism evidence="1">
    <name type="scientific">Salvia splendens</name>
    <name type="common">Scarlet sage</name>
    <dbReference type="NCBI Taxonomy" id="180675"/>
    <lineage>
        <taxon>Eukaryota</taxon>
        <taxon>Viridiplantae</taxon>
        <taxon>Streptophyta</taxon>
        <taxon>Embryophyta</taxon>
        <taxon>Tracheophyta</taxon>
        <taxon>Spermatophyta</taxon>
        <taxon>Magnoliopsida</taxon>
        <taxon>eudicotyledons</taxon>
        <taxon>Gunneridae</taxon>
        <taxon>Pentapetalae</taxon>
        <taxon>asterids</taxon>
        <taxon>lamiids</taxon>
        <taxon>Lamiales</taxon>
        <taxon>Lamiaceae</taxon>
        <taxon>Nepetoideae</taxon>
        <taxon>Mentheae</taxon>
        <taxon>Salviinae</taxon>
        <taxon>Salvia</taxon>
        <taxon>Salvia subgen. Calosphace</taxon>
        <taxon>core Calosphace</taxon>
    </lineage>
</organism>
<proteinExistence type="predicted"/>
<keyword evidence="2" id="KW-1185">Reference proteome</keyword>
<gene>
    <name evidence="1" type="ORF">SASPL_141166</name>
</gene>
<evidence type="ECO:0000313" key="2">
    <source>
        <dbReference type="Proteomes" id="UP000298416"/>
    </source>
</evidence>
<name>A0A8X8WRP1_SALSN</name>